<name>A0A934TY77_9FIRM</name>
<accession>A0A934TY77</accession>
<dbReference type="GO" id="GO:0004722">
    <property type="term" value="F:protein serine/threonine phosphatase activity"/>
    <property type="evidence" value="ECO:0007669"/>
    <property type="project" value="InterPro"/>
</dbReference>
<dbReference type="Gene3D" id="3.60.40.10">
    <property type="entry name" value="PPM-type phosphatase domain"/>
    <property type="match status" value="1"/>
</dbReference>
<dbReference type="SMART" id="SM00332">
    <property type="entry name" value="PP2Cc"/>
    <property type="match status" value="1"/>
</dbReference>
<evidence type="ECO:0000259" key="1">
    <source>
        <dbReference type="PROSITE" id="PS51746"/>
    </source>
</evidence>
<evidence type="ECO:0000313" key="2">
    <source>
        <dbReference type="EMBL" id="MBK6087766.1"/>
    </source>
</evidence>
<dbReference type="SUPFAM" id="SSF81606">
    <property type="entry name" value="PP2C-like"/>
    <property type="match status" value="1"/>
</dbReference>
<dbReference type="EMBL" id="JAEQMG010000041">
    <property type="protein sequence ID" value="MBK6087766.1"/>
    <property type="molecule type" value="Genomic_DNA"/>
</dbReference>
<comment type="caution">
    <text evidence="2">The sequence shown here is derived from an EMBL/GenBank/DDBJ whole genome shotgun (WGS) entry which is preliminary data.</text>
</comment>
<reference evidence="2" key="1">
    <citation type="submission" date="2021-01" db="EMBL/GenBank/DDBJ databases">
        <title>Genome public.</title>
        <authorList>
            <person name="Liu C."/>
            <person name="Sun Q."/>
        </authorList>
    </citation>
    <scope>NUCLEOTIDE SEQUENCE</scope>
    <source>
        <strain evidence="2">M6</strain>
    </source>
</reference>
<dbReference type="InterPro" id="IPR015655">
    <property type="entry name" value="PP2C"/>
</dbReference>
<dbReference type="AlphaFoldDB" id="A0A934TY77"/>
<dbReference type="InterPro" id="IPR001932">
    <property type="entry name" value="PPM-type_phosphatase-like_dom"/>
</dbReference>
<gene>
    <name evidence="2" type="ORF">JKK62_03700</name>
</gene>
<dbReference type="RefSeq" id="WP_186833458.1">
    <property type="nucleotide sequence ID" value="NZ_JAEQMG010000041.1"/>
</dbReference>
<dbReference type="PANTHER" id="PTHR13832">
    <property type="entry name" value="PROTEIN PHOSPHATASE 2C"/>
    <property type="match status" value="1"/>
</dbReference>
<proteinExistence type="predicted"/>
<evidence type="ECO:0000313" key="3">
    <source>
        <dbReference type="Proteomes" id="UP000633365"/>
    </source>
</evidence>
<dbReference type="PANTHER" id="PTHR13832:SF827">
    <property type="entry name" value="PROTEIN PHOSPHATASE 1L"/>
    <property type="match status" value="1"/>
</dbReference>
<dbReference type="Proteomes" id="UP000633365">
    <property type="component" value="Unassembled WGS sequence"/>
</dbReference>
<dbReference type="Pfam" id="PF13672">
    <property type="entry name" value="PP2C_2"/>
    <property type="match status" value="1"/>
</dbReference>
<keyword evidence="3" id="KW-1185">Reference proteome</keyword>
<dbReference type="InterPro" id="IPR036457">
    <property type="entry name" value="PPM-type-like_dom_sf"/>
</dbReference>
<dbReference type="PROSITE" id="PS51746">
    <property type="entry name" value="PPM_2"/>
    <property type="match status" value="1"/>
</dbReference>
<dbReference type="NCBIfam" id="NF033484">
    <property type="entry name" value="Stp1_PP2C_phos"/>
    <property type="match status" value="1"/>
</dbReference>
<dbReference type="SMART" id="SM00331">
    <property type="entry name" value="PP2C_SIG"/>
    <property type="match status" value="1"/>
</dbReference>
<feature type="domain" description="PPM-type phosphatase" evidence="1">
    <location>
        <begin position="2"/>
        <end position="241"/>
    </location>
</feature>
<sequence>MEVFSKTDIGLVRSENQDSSAYSVISSDCAWAVVCDGMGGANGGKTASSVAVNYISEFINREFKEDMDDDALYEMLVSAVDGANLCVYKMSMEDYDLAGMGTTCDLVFVRGEVAHVVHVGDSRTYSIRDGKILQITEDHSLVQEMVRRGELTPDQAMHHPNKNLITRALGISHEVHIDYIEAEFSKGDVLLICSDGLSNYVSKADMVRTVTEQKGELLIDTLVEIAKRHGGHDNITVTVVY</sequence>
<dbReference type="CDD" id="cd00143">
    <property type="entry name" value="PP2Cc"/>
    <property type="match status" value="1"/>
</dbReference>
<organism evidence="2 3">
    <name type="scientific">Ruminococcus difficilis</name>
    <dbReference type="NCBI Taxonomy" id="2763069"/>
    <lineage>
        <taxon>Bacteria</taxon>
        <taxon>Bacillati</taxon>
        <taxon>Bacillota</taxon>
        <taxon>Clostridia</taxon>
        <taxon>Eubacteriales</taxon>
        <taxon>Oscillospiraceae</taxon>
        <taxon>Ruminococcus</taxon>
    </lineage>
</organism>
<protein>
    <submittedName>
        <fullName evidence="2">Stp1/IreP family PP2C-type Ser/Thr phosphatase</fullName>
    </submittedName>
</protein>